<organism evidence="2 3">
    <name type="scientific">Gordoniibacillus kamchatkensis</name>
    <dbReference type="NCBI Taxonomy" id="1590651"/>
    <lineage>
        <taxon>Bacteria</taxon>
        <taxon>Bacillati</taxon>
        <taxon>Bacillota</taxon>
        <taxon>Bacilli</taxon>
        <taxon>Bacillales</taxon>
        <taxon>Paenibacillaceae</taxon>
        <taxon>Gordoniibacillus</taxon>
    </lineage>
</organism>
<evidence type="ECO:0008006" key="4">
    <source>
        <dbReference type="Google" id="ProtNLM"/>
    </source>
</evidence>
<gene>
    <name evidence="2" type="ORF">SD70_31335</name>
</gene>
<dbReference type="RefSeq" id="WP_041052525.1">
    <property type="nucleotide sequence ID" value="NZ_JXAK01000104.1"/>
</dbReference>
<feature type="transmembrane region" description="Helical" evidence="1">
    <location>
        <begin position="29"/>
        <end position="47"/>
    </location>
</feature>
<dbReference type="EMBL" id="JXAK01000104">
    <property type="protein sequence ID" value="KIL36801.1"/>
    <property type="molecule type" value="Genomic_DNA"/>
</dbReference>
<evidence type="ECO:0000256" key="1">
    <source>
        <dbReference type="SAM" id="Phobius"/>
    </source>
</evidence>
<keyword evidence="1" id="KW-0812">Transmembrane</keyword>
<evidence type="ECO:0000313" key="3">
    <source>
        <dbReference type="Proteomes" id="UP000031967"/>
    </source>
</evidence>
<keyword evidence="3" id="KW-1185">Reference proteome</keyword>
<reference evidence="2 3" key="1">
    <citation type="submission" date="2014-12" db="EMBL/GenBank/DDBJ databases">
        <title>Draft genome sequence of Paenibacillus kamchatkensis strain B-2647.</title>
        <authorList>
            <person name="Karlyshev A.V."/>
            <person name="Kudryashova E.B."/>
        </authorList>
    </citation>
    <scope>NUCLEOTIDE SEQUENCE [LARGE SCALE GENOMIC DNA]</scope>
    <source>
        <strain evidence="2 3">VKM B-2647</strain>
    </source>
</reference>
<comment type="caution">
    <text evidence="2">The sequence shown here is derived from an EMBL/GenBank/DDBJ whole genome shotgun (WGS) entry which is preliminary data.</text>
</comment>
<evidence type="ECO:0000313" key="2">
    <source>
        <dbReference type="EMBL" id="KIL36801.1"/>
    </source>
</evidence>
<keyword evidence="1" id="KW-1133">Transmembrane helix</keyword>
<proteinExistence type="predicted"/>
<accession>A0ABR5A734</accession>
<keyword evidence="1" id="KW-0472">Membrane</keyword>
<protein>
    <recommendedName>
        <fullName evidence="4">DUF58 domain-containing protein</fullName>
    </recommendedName>
</protein>
<feature type="transmembrane region" description="Helical" evidence="1">
    <location>
        <begin position="5"/>
        <end position="23"/>
    </location>
</feature>
<dbReference type="Proteomes" id="UP000031967">
    <property type="component" value="Unassembled WGS sequence"/>
</dbReference>
<sequence>MKKNVFWIGLALFGLFLALSFYFESTVYLYIASVLPVLFVPFLPDFGSNQYIKPGKHPEQVEIVRVSIDSGASPLLLIRFRPGYLQWNKKWLYFSIHDISSYPTLPISADHTASLSVLQHDLRLHPRQRGWVGIRLDAVKERTRHMSFTLNEINRIVIRAEDVQALLPSNVQKTASRSKSLQA</sequence>
<name>A0ABR5A734_9BACL</name>